<evidence type="ECO:0000313" key="6">
    <source>
        <dbReference type="EMBL" id="PMD17295.1"/>
    </source>
</evidence>
<keyword evidence="2 5" id="KW-0812">Transmembrane</keyword>
<dbReference type="GO" id="GO:0016020">
    <property type="term" value="C:membrane"/>
    <property type="evidence" value="ECO:0007669"/>
    <property type="project" value="UniProtKB-SubCell"/>
</dbReference>
<feature type="transmembrane region" description="Helical" evidence="5">
    <location>
        <begin position="219"/>
        <end position="241"/>
    </location>
</feature>
<accession>A0A2J6PTC7</accession>
<proteinExistence type="predicted"/>
<sequence length="266" mass="29292">MSKPTNTSGSNDLYPYDPSKIETLIAAGLFGITAFAHLFVMFSKRTWFYTAMVTGAFMMTCGYAARYLSAKKPDNLPLYVAQSLLILLPPSLYAATIYMVYGRIVLLVNAPDASVIGPDKVTKIFVTGDVISFLIQAAGGAMIAQAGHQDLGKKVVITGLFCQLLFFGFFLIIAIIFDRRMAGNSTRYSVPTVIIIARCVYRIVSFSGGSNGTLMRHEVWMYVGDSAPMFIVQTMFFFVHAGNVFPKTGVMKDVRLNESYIALNRV</sequence>
<dbReference type="PANTHER" id="PTHR31465">
    <property type="entry name" value="PROTEIN RTA1-RELATED"/>
    <property type="match status" value="1"/>
</dbReference>
<dbReference type="InterPro" id="IPR007568">
    <property type="entry name" value="RTA1"/>
</dbReference>
<feature type="transmembrane region" description="Helical" evidence="5">
    <location>
        <begin position="21"/>
        <end position="40"/>
    </location>
</feature>
<name>A0A2J6PTC7_9HELO</name>
<evidence type="ECO:0000256" key="3">
    <source>
        <dbReference type="ARBA" id="ARBA00022989"/>
    </source>
</evidence>
<gene>
    <name evidence="6" type="ORF">NA56DRAFT_707812</name>
</gene>
<evidence type="ECO:0000256" key="4">
    <source>
        <dbReference type="ARBA" id="ARBA00023136"/>
    </source>
</evidence>
<feature type="transmembrane region" description="Helical" evidence="5">
    <location>
        <begin position="121"/>
        <end position="143"/>
    </location>
</feature>
<feature type="transmembrane region" description="Helical" evidence="5">
    <location>
        <begin position="155"/>
        <end position="176"/>
    </location>
</feature>
<keyword evidence="3 5" id="KW-1133">Transmembrane helix</keyword>
<protein>
    <submittedName>
        <fullName evidence="6">RTA1-domain-containing protein</fullName>
    </submittedName>
</protein>
<evidence type="ECO:0000256" key="1">
    <source>
        <dbReference type="ARBA" id="ARBA00004141"/>
    </source>
</evidence>
<evidence type="ECO:0000256" key="2">
    <source>
        <dbReference type="ARBA" id="ARBA00022692"/>
    </source>
</evidence>
<dbReference type="EMBL" id="KZ613500">
    <property type="protein sequence ID" value="PMD17295.1"/>
    <property type="molecule type" value="Genomic_DNA"/>
</dbReference>
<feature type="transmembrane region" description="Helical" evidence="5">
    <location>
        <begin position="46"/>
        <end position="65"/>
    </location>
</feature>
<comment type="subcellular location">
    <subcellularLocation>
        <location evidence="1">Membrane</location>
        <topology evidence="1">Multi-pass membrane protein</topology>
    </subcellularLocation>
</comment>
<dbReference type="OrthoDB" id="3358017at2759"/>
<dbReference type="Pfam" id="PF04479">
    <property type="entry name" value="RTA1"/>
    <property type="match status" value="1"/>
</dbReference>
<keyword evidence="7" id="KW-1185">Reference proteome</keyword>
<feature type="transmembrane region" description="Helical" evidence="5">
    <location>
        <begin position="77"/>
        <end position="101"/>
    </location>
</feature>
<evidence type="ECO:0000256" key="5">
    <source>
        <dbReference type="SAM" id="Phobius"/>
    </source>
</evidence>
<organism evidence="6 7">
    <name type="scientific">Hyaloscypha hepaticicola</name>
    <dbReference type="NCBI Taxonomy" id="2082293"/>
    <lineage>
        <taxon>Eukaryota</taxon>
        <taxon>Fungi</taxon>
        <taxon>Dikarya</taxon>
        <taxon>Ascomycota</taxon>
        <taxon>Pezizomycotina</taxon>
        <taxon>Leotiomycetes</taxon>
        <taxon>Helotiales</taxon>
        <taxon>Hyaloscyphaceae</taxon>
        <taxon>Hyaloscypha</taxon>
    </lineage>
</organism>
<dbReference type="STRING" id="1745343.A0A2J6PTC7"/>
<keyword evidence="4 5" id="KW-0472">Membrane</keyword>
<dbReference type="PANTHER" id="PTHR31465:SF33">
    <property type="entry name" value="DOMAIN PROTEIN, PUTATIVE (AFU_ORTHOLOGUE AFUA_5G01310)-RELATED"/>
    <property type="match status" value="1"/>
</dbReference>
<reference evidence="6 7" key="1">
    <citation type="submission" date="2016-05" db="EMBL/GenBank/DDBJ databases">
        <title>A degradative enzymes factory behind the ericoid mycorrhizal symbiosis.</title>
        <authorList>
            <consortium name="DOE Joint Genome Institute"/>
            <person name="Martino E."/>
            <person name="Morin E."/>
            <person name="Grelet G."/>
            <person name="Kuo A."/>
            <person name="Kohler A."/>
            <person name="Daghino S."/>
            <person name="Barry K."/>
            <person name="Choi C."/>
            <person name="Cichocki N."/>
            <person name="Clum A."/>
            <person name="Copeland A."/>
            <person name="Hainaut M."/>
            <person name="Haridas S."/>
            <person name="Labutti K."/>
            <person name="Lindquist E."/>
            <person name="Lipzen A."/>
            <person name="Khouja H.-R."/>
            <person name="Murat C."/>
            <person name="Ohm R."/>
            <person name="Olson A."/>
            <person name="Spatafora J."/>
            <person name="Veneault-Fourrey C."/>
            <person name="Henrissat B."/>
            <person name="Grigoriev I."/>
            <person name="Martin F."/>
            <person name="Perotto S."/>
        </authorList>
    </citation>
    <scope>NUCLEOTIDE SEQUENCE [LARGE SCALE GENOMIC DNA]</scope>
    <source>
        <strain evidence="6 7">UAMH 7357</strain>
    </source>
</reference>
<dbReference type="AlphaFoldDB" id="A0A2J6PTC7"/>
<dbReference type="Proteomes" id="UP000235672">
    <property type="component" value="Unassembled WGS sequence"/>
</dbReference>
<evidence type="ECO:0000313" key="7">
    <source>
        <dbReference type="Proteomes" id="UP000235672"/>
    </source>
</evidence>